<organism evidence="1 2">
    <name type="scientific">Bifidobacterium cebidarum</name>
    <dbReference type="NCBI Taxonomy" id="2650773"/>
    <lineage>
        <taxon>Bacteria</taxon>
        <taxon>Bacillati</taxon>
        <taxon>Actinomycetota</taxon>
        <taxon>Actinomycetes</taxon>
        <taxon>Bifidobacteriales</taxon>
        <taxon>Bifidobacteriaceae</taxon>
        <taxon>Bifidobacterium</taxon>
    </lineage>
</organism>
<keyword evidence="2" id="KW-1185">Reference proteome</keyword>
<dbReference type="AlphaFoldDB" id="A0A6I1GAR9"/>
<comment type="caution">
    <text evidence="1">The sequence shown here is derived from an EMBL/GenBank/DDBJ whole genome shotgun (WGS) entry which is preliminary data.</text>
</comment>
<evidence type="ECO:0000313" key="2">
    <source>
        <dbReference type="Proteomes" id="UP000468413"/>
    </source>
</evidence>
<name>A0A6I1GAR9_9BIFI</name>
<proteinExistence type="predicted"/>
<dbReference type="EMBL" id="WBVS01000009">
    <property type="protein sequence ID" value="KAB7787014.1"/>
    <property type="molecule type" value="Genomic_DNA"/>
</dbReference>
<accession>A0A6I1GAR9</accession>
<dbReference type="Proteomes" id="UP000468413">
    <property type="component" value="Unassembled WGS sequence"/>
</dbReference>
<gene>
    <name evidence="1" type="ORF">F7D08_1610</name>
</gene>
<evidence type="ECO:0000313" key="1">
    <source>
        <dbReference type="EMBL" id="KAB7787014.1"/>
    </source>
</evidence>
<reference evidence="1 2" key="1">
    <citation type="submission" date="2019-09" db="EMBL/GenBank/DDBJ databases">
        <title>Characterization of the phylogenetic diversity of two novel species belonging to the genus Bifidobacterium: Bifidobacterium cebidarum sp. nov. and Bifidobacterium leontopitheci sp. nov.</title>
        <authorList>
            <person name="Lugli G.A."/>
            <person name="Duranti S."/>
            <person name="Milani C."/>
            <person name="Turroni F."/>
            <person name="Ventura M."/>
        </authorList>
    </citation>
    <scope>NUCLEOTIDE SEQUENCE [LARGE SCALE GENOMIC DNA]</scope>
    <source>
        <strain evidence="1 2">LMG 31469</strain>
    </source>
</reference>
<sequence length="51" mass="5695">MALRPSQYFATLATLSLFAATDSPLDCPSRENVMNNYAYYSDLAGCYGHQR</sequence>
<protein>
    <submittedName>
        <fullName evidence="1">Uncharacterized protein</fullName>
    </submittedName>
</protein>